<dbReference type="RefSeq" id="WP_162173975.1">
    <property type="nucleotide sequence ID" value="NZ_CAAAIS010000002.1"/>
</dbReference>
<proteinExistence type="predicted"/>
<reference evidence="1 2" key="1">
    <citation type="submission" date="2018-06" db="EMBL/GenBank/DDBJ databases">
        <authorList>
            <consortium name="Pathogen Informatics"/>
            <person name="Doyle S."/>
        </authorList>
    </citation>
    <scope>NUCLEOTIDE SEQUENCE [LARGE SCALE GENOMIC DNA]</scope>
    <source>
        <strain evidence="1 2">NCTC11532</strain>
    </source>
</reference>
<dbReference type="AlphaFoldDB" id="A0A378LWX1"/>
<dbReference type="Proteomes" id="UP000255297">
    <property type="component" value="Unassembled WGS sequence"/>
</dbReference>
<accession>A0A378LWX1</accession>
<dbReference type="STRING" id="1122170.GCA_000701265_02878"/>
<organism evidence="1 2">
    <name type="scientific">Legionella wadsworthii</name>
    <dbReference type="NCBI Taxonomy" id="28088"/>
    <lineage>
        <taxon>Bacteria</taxon>
        <taxon>Pseudomonadati</taxon>
        <taxon>Pseudomonadota</taxon>
        <taxon>Gammaproteobacteria</taxon>
        <taxon>Legionellales</taxon>
        <taxon>Legionellaceae</taxon>
        <taxon>Legionella</taxon>
    </lineage>
</organism>
<gene>
    <name evidence="1" type="ORF">NCTC11532_00716</name>
</gene>
<dbReference type="EMBL" id="UGPB01000001">
    <property type="protein sequence ID" value="STY28541.1"/>
    <property type="molecule type" value="Genomic_DNA"/>
</dbReference>
<evidence type="ECO:0000313" key="1">
    <source>
        <dbReference type="EMBL" id="STY28541.1"/>
    </source>
</evidence>
<name>A0A378LWX1_9GAMM</name>
<evidence type="ECO:0000313" key="2">
    <source>
        <dbReference type="Proteomes" id="UP000255297"/>
    </source>
</evidence>
<protein>
    <submittedName>
        <fullName evidence="1">Uncharacterized protein</fullName>
    </submittedName>
</protein>
<sequence length="56" mass="6609">MNGVMVMDNNNRERFEEIDQQVDGIILYLLKKYAVKNDFPMTQKAELQEETEAETQ</sequence>
<keyword evidence="2" id="KW-1185">Reference proteome</keyword>